<protein>
    <submittedName>
        <fullName evidence="3">Uncharacterized protein</fullName>
    </submittedName>
</protein>
<evidence type="ECO:0000313" key="7">
    <source>
        <dbReference type="Proteomes" id="UP001431572"/>
    </source>
</evidence>
<organism evidence="3 6">
    <name type="scientific">Candidatus Chlorohelix allophototropha</name>
    <dbReference type="NCBI Taxonomy" id="3003348"/>
    <lineage>
        <taxon>Bacteria</taxon>
        <taxon>Bacillati</taxon>
        <taxon>Chloroflexota</taxon>
        <taxon>Chloroflexia</taxon>
        <taxon>Candidatus Chloroheliales</taxon>
        <taxon>Candidatus Chloroheliaceae</taxon>
        <taxon>Candidatus Chlorohelix</taxon>
    </lineage>
</organism>
<reference evidence="3 6" key="1">
    <citation type="submission" date="2020-06" db="EMBL/GenBank/DDBJ databases">
        <title>Anoxygenic phototrophic Chloroflexota member uses a Type I reaction center.</title>
        <authorList>
            <person name="Tsuji J.M."/>
            <person name="Shaw N.A."/>
            <person name="Nagashima S."/>
            <person name="Venkiteswaran J."/>
            <person name="Schiff S.L."/>
            <person name="Hanada S."/>
            <person name="Tank M."/>
            <person name="Neufeld J.D."/>
        </authorList>
    </citation>
    <scope>NUCLEOTIDE SEQUENCE [LARGE SCALE GENOMIC DNA]</scope>
    <source>
        <strain evidence="3">L227-S17</strain>
    </source>
</reference>
<reference evidence="4" key="2">
    <citation type="journal article" date="2024" name="Nature">
        <title>Anoxygenic phototroph of the Chloroflexota uses a type I reaction centre.</title>
        <authorList>
            <person name="Tsuji J.M."/>
            <person name="Shaw N.A."/>
            <person name="Nagashima S."/>
            <person name="Venkiteswaran J.J."/>
            <person name="Schiff S.L."/>
            <person name="Watanabe T."/>
            <person name="Fukui M."/>
            <person name="Hanada S."/>
            <person name="Tank M."/>
            <person name="Neufeld J.D."/>
        </authorList>
    </citation>
    <scope>NUCLEOTIDE SEQUENCE</scope>
    <source>
        <strain evidence="4">L227-S17</strain>
    </source>
</reference>
<dbReference type="EMBL" id="CP128399">
    <property type="protein sequence ID" value="WJW65775.1"/>
    <property type="molecule type" value="Genomic_DNA"/>
</dbReference>
<dbReference type="Proteomes" id="UP001431572">
    <property type="component" value="Chromosome 1"/>
</dbReference>
<feature type="region of interest" description="Disordered" evidence="1">
    <location>
        <begin position="45"/>
        <end position="88"/>
    </location>
</feature>
<keyword evidence="7" id="KW-1185">Reference proteome</keyword>
<dbReference type="EMBL" id="CP128400">
    <property type="protein sequence ID" value="WJW69078.1"/>
    <property type="molecule type" value="Genomic_DNA"/>
</dbReference>
<accession>A0A8T7M3C7</accession>
<evidence type="ECO:0000313" key="3">
    <source>
        <dbReference type="EMBL" id="NWJ47167.1"/>
    </source>
</evidence>
<evidence type="ECO:0000313" key="4">
    <source>
        <dbReference type="EMBL" id="WJW65775.1"/>
    </source>
</evidence>
<dbReference type="EMBL" id="JACATZ010000001">
    <property type="protein sequence ID" value="NWJ46406.1"/>
    <property type="molecule type" value="Genomic_DNA"/>
</dbReference>
<evidence type="ECO:0000313" key="2">
    <source>
        <dbReference type="EMBL" id="NWJ46406.1"/>
    </source>
</evidence>
<name>A0A8T7M4Y7_9CHLR</name>
<accession>A0A8T7M4Y7</accession>
<sequence>MAKPTWKVSRQLITIAYAQARWDQAYQNLVQWSLELEQSQTGLQEKNTLDMKGADDENSSVYPSIHSAPSRGADNRTATELPSDLLPE</sequence>
<dbReference type="Proteomes" id="UP000521676">
    <property type="component" value="Unassembled WGS sequence"/>
</dbReference>
<proteinExistence type="predicted"/>
<evidence type="ECO:0000313" key="6">
    <source>
        <dbReference type="Proteomes" id="UP000521676"/>
    </source>
</evidence>
<dbReference type="AlphaFoldDB" id="A0A8T7M4Y7"/>
<dbReference type="RefSeq" id="WP_341467660.1">
    <property type="nucleotide sequence ID" value="NZ_CP128399.1"/>
</dbReference>
<gene>
    <name evidence="2" type="ORF">HXX08_11055</name>
    <name evidence="3" type="ORF">HXX08_15000</name>
    <name evidence="4" type="ORF">OZ401_001554</name>
    <name evidence="5" type="ORF">OZ401_002671</name>
</gene>
<evidence type="ECO:0000256" key="1">
    <source>
        <dbReference type="SAM" id="MobiDB-lite"/>
    </source>
</evidence>
<evidence type="ECO:0000313" key="5">
    <source>
        <dbReference type="EMBL" id="WJW69078.1"/>
    </source>
</evidence>
<dbReference type="Proteomes" id="UP001431572">
    <property type="component" value="Chromosome 2"/>
</dbReference>
<dbReference type="EMBL" id="JACATZ010000003">
    <property type="protein sequence ID" value="NWJ47167.1"/>
    <property type="molecule type" value="Genomic_DNA"/>
</dbReference>